<organism evidence="15 16">
    <name type="scientific">Sarcina ventriculi</name>
    <name type="common">Clostridium ventriculi</name>
    <dbReference type="NCBI Taxonomy" id="1267"/>
    <lineage>
        <taxon>Bacteria</taxon>
        <taxon>Bacillati</taxon>
        <taxon>Bacillota</taxon>
        <taxon>Clostridia</taxon>
        <taxon>Eubacteriales</taxon>
        <taxon>Clostridiaceae</taxon>
        <taxon>Sarcina</taxon>
    </lineage>
</organism>
<dbReference type="Proteomes" id="UP000095488">
    <property type="component" value="Unassembled WGS sequence"/>
</dbReference>
<dbReference type="EMBL" id="CYZR01000006">
    <property type="protein sequence ID" value="CUO07684.1"/>
    <property type="molecule type" value="Genomic_DNA"/>
</dbReference>
<evidence type="ECO:0000313" key="16">
    <source>
        <dbReference type="Proteomes" id="UP000095488"/>
    </source>
</evidence>
<feature type="binding site" evidence="14">
    <location>
        <position position="53"/>
    </location>
    <ligand>
        <name>Fe cation</name>
        <dbReference type="ChEBI" id="CHEBI:24875"/>
    </ligand>
</feature>
<dbReference type="PANTHER" id="PTHR35799">
    <property type="entry name" value="S-RIBOSYLHOMOCYSTEINE LYASE"/>
    <property type="match status" value="1"/>
</dbReference>
<evidence type="ECO:0000256" key="10">
    <source>
        <dbReference type="ARBA" id="ARBA00023239"/>
    </source>
</evidence>
<evidence type="ECO:0000256" key="7">
    <source>
        <dbReference type="ARBA" id="ARBA00022723"/>
    </source>
</evidence>
<accession>A0ABP2AV98</accession>
<evidence type="ECO:0000256" key="11">
    <source>
        <dbReference type="ARBA" id="ARBA00024654"/>
    </source>
</evidence>
<evidence type="ECO:0000256" key="5">
    <source>
        <dbReference type="ARBA" id="ARBA00015130"/>
    </source>
</evidence>
<dbReference type="EC" id="4.4.1.21" evidence="4 14"/>
<comment type="similarity">
    <text evidence="2 14">Belongs to the LuxS family.</text>
</comment>
<dbReference type="SUPFAM" id="SSF63411">
    <property type="entry name" value="LuxS/MPP-like metallohydrolase"/>
    <property type="match status" value="1"/>
</dbReference>
<keyword evidence="6 14" id="KW-0673">Quorum sensing</keyword>
<dbReference type="InterPro" id="IPR003815">
    <property type="entry name" value="S-ribosylhomocysteinase"/>
</dbReference>
<evidence type="ECO:0000256" key="6">
    <source>
        <dbReference type="ARBA" id="ARBA00022654"/>
    </source>
</evidence>
<keyword evidence="8 14" id="KW-0071">Autoinducer synthesis</keyword>
<dbReference type="NCBIfam" id="NF002604">
    <property type="entry name" value="PRK02260.1-4"/>
    <property type="match status" value="1"/>
</dbReference>
<comment type="cofactor">
    <cofactor evidence="14">
        <name>Fe cation</name>
        <dbReference type="ChEBI" id="CHEBI:24875"/>
    </cofactor>
    <text evidence="14">Binds 1 Fe cation per subunit.</text>
</comment>
<evidence type="ECO:0000256" key="14">
    <source>
        <dbReference type="HAMAP-Rule" id="MF_00091"/>
    </source>
</evidence>
<evidence type="ECO:0000256" key="1">
    <source>
        <dbReference type="ARBA" id="ARBA00000297"/>
    </source>
</evidence>
<comment type="catalytic activity">
    <reaction evidence="1 14">
        <text>S-(5-deoxy-D-ribos-5-yl)-L-homocysteine = (S)-4,5-dihydroxypentane-2,3-dione + L-homocysteine</text>
        <dbReference type="Rhea" id="RHEA:17753"/>
        <dbReference type="ChEBI" id="CHEBI:29484"/>
        <dbReference type="ChEBI" id="CHEBI:58195"/>
        <dbReference type="ChEBI" id="CHEBI:58199"/>
        <dbReference type="EC" id="4.4.1.21"/>
    </reaction>
</comment>
<comment type="subunit">
    <text evidence="3 14">Homodimer.</text>
</comment>
<dbReference type="NCBIfam" id="NF002606">
    <property type="entry name" value="PRK02260.2-4"/>
    <property type="match status" value="1"/>
</dbReference>
<comment type="caution">
    <text evidence="15">The sequence shown here is derived from an EMBL/GenBank/DDBJ whole genome shotgun (WGS) entry which is preliminary data.</text>
</comment>
<name>A0ABP2AV98_SARVE</name>
<evidence type="ECO:0000256" key="13">
    <source>
        <dbReference type="ARBA" id="ARBA00031777"/>
    </source>
</evidence>
<keyword evidence="9 14" id="KW-0408">Iron</keyword>
<feature type="binding site" evidence="14">
    <location>
        <position position="57"/>
    </location>
    <ligand>
        <name>Fe cation</name>
        <dbReference type="ChEBI" id="CHEBI:24875"/>
    </ligand>
</feature>
<evidence type="ECO:0000256" key="4">
    <source>
        <dbReference type="ARBA" id="ARBA00012240"/>
    </source>
</evidence>
<sequence length="149" mass="17150">MIKVESFELDHTKVKAPYVRKAGEDERNGVKITKFDLRFLQPNEKEMPTGAIHTIEHFLATFMREKMDGIIDISPMGCRTGFYMIAWGDVYVDTVIDTLNYALNKILEQDIIPATTAKECGNYRDHSLFAAKEYIKEVLQHGISDNIYR</sequence>
<comment type="function">
    <text evidence="11 14">Involved in the synthesis of autoinducer 2 (AI-2) which is secreted by bacteria and is used to communicate both the cell density and the metabolic potential of the environment. The regulation of gene expression in response to changes in cell density is called quorum sensing. Catalyzes the transformation of S-ribosylhomocysteine (RHC) to homocysteine (HC) and 4,5-dihydroxy-2,3-pentadione (DPD).</text>
</comment>
<feature type="binding site" evidence="14">
    <location>
        <position position="120"/>
    </location>
    <ligand>
        <name>Fe cation</name>
        <dbReference type="ChEBI" id="CHEBI:24875"/>
    </ligand>
</feature>
<keyword evidence="16" id="KW-1185">Reference proteome</keyword>
<dbReference type="RefSeq" id="WP_055259695.1">
    <property type="nucleotide sequence ID" value="NZ_BCMV01000059.1"/>
</dbReference>
<keyword evidence="7 14" id="KW-0479">Metal-binding</keyword>
<dbReference type="PIRSF" id="PIRSF006160">
    <property type="entry name" value="AI2"/>
    <property type="match status" value="1"/>
</dbReference>
<gene>
    <name evidence="15" type="primary">luxS_2</name>
    <name evidence="14" type="synonym">luxS</name>
    <name evidence="15" type="ORF">ERS852473_01822</name>
</gene>
<dbReference type="InterPro" id="IPR011249">
    <property type="entry name" value="Metalloenz_LuxS/M16"/>
</dbReference>
<dbReference type="PRINTS" id="PR01487">
    <property type="entry name" value="LUXSPROTEIN"/>
</dbReference>
<protein>
    <recommendedName>
        <fullName evidence="5 14">S-ribosylhomocysteine lyase</fullName>
        <ecNumber evidence="4 14">4.4.1.21</ecNumber>
    </recommendedName>
    <alternativeName>
        <fullName evidence="12 14">AI-2 synthesis protein</fullName>
    </alternativeName>
    <alternativeName>
        <fullName evidence="13 14">Autoinducer-2 production protein LuxS</fullName>
    </alternativeName>
</protein>
<evidence type="ECO:0000256" key="9">
    <source>
        <dbReference type="ARBA" id="ARBA00023004"/>
    </source>
</evidence>
<dbReference type="Gene3D" id="3.30.1360.80">
    <property type="entry name" value="S-ribosylhomocysteinase (LuxS)"/>
    <property type="match status" value="1"/>
</dbReference>
<evidence type="ECO:0000256" key="8">
    <source>
        <dbReference type="ARBA" id="ARBA00022929"/>
    </source>
</evidence>
<dbReference type="PANTHER" id="PTHR35799:SF1">
    <property type="entry name" value="S-RIBOSYLHOMOCYSTEINE LYASE"/>
    <property type="match status" value="1"/>
</dbReference>
<evidence type="ECO:0000256" key="2">
    <source>
        <dbReference type="ARBA" id="ARBA00007311"/>
    </source>
</evidence>
<dbReference type="GO" id="GO:0043768">
    <property type="term" value="F:S-ribosylhomocysteine lyase activity"/>
    <property type="evidence" value="ECO:0007669"/>
    <property type="project" value="UniProtKB-EC"/>
</dbReference>
<keyword evidence="10 14" id="KW-0456">Lyase</keyword>
<evidence type="ECO:0000256" key="3">
    <source>
        <dbReference type="ARBA" id="ARBA00011738"/>
    </source>
</evidence>
<evidence type="ECO:0000256" key="12">
    <source>
        <dbReference type="ARBA" id="ARBA00030600"/>
    </source>
</evidence>
<dbReference type="InterPro" id="IPR037005">
    <property type="entry name" value="LuxS_sf"/>
</dbReference>
<dbReference type="HAMAP" id="MF_00091">
    <property type="entry name" value="LuxS"/>
    <property type="match status" value="1"/>
</dbReference>
<reference evidence="15 16" key="1">
    <citation type="submission" date="2015-09" db="EMBL/GenBank/DDBJ databases">
        <authorList>
            <consortium name="Pathogen Informatics"/>
            <person name="Wu L."/>
            <person name="Ma J."/>
        </authorList>
    </citation>
    <scope>NUCLEOTIDE SEQUENCE [LARGE SCALE GENOMIC DNA]</scope>
    <source>
        <strain evidence="15 16">2789STDY5834858</strain>
    </source>
</reference>
<evidence type="ECO:0000313" key="15">
    <source>
        <dbReference type="EMBL" id="CUO07684.1"/>
    </source>
</evidence>
<dbReference type="Pfam" id="PF02664">
    <property type="entry name" value="LuxS"/>
    <property type="match status" value="1"/>
</dbReference>
<proteinExistence type="inferred from homology"/>